<dbReference type="PANTHER" id="PTHR10099">
    <property type="entry name" value="PHOSPHORIBOSYLFORMYLGLYCINAMIDINE SYNTHASE"/>
    <property type="match status" value="1"/>
</dbReference>
<dbReference type="STRING" id="1121298.SAMN05444401_2902"/>
<dbReference type="GO" id="GO:0005737">
    <property type="term" value="C:cytoplasm"/>
    <property type="evidence" value="ECO:0007669"/>
    <property type="project" value="TreeGrafter"/>
</dbReference>
<dbReference type="GO" id="GO:0005524">
    <property type="term" value="F:ATP binding"/>
    <property type="evidence" value="ECO:0007669"/>
    <property type="project" value="UniProtKB-KW"/>
</dbReference>
<dbReference type="InterPro" id="IPR041609">
    <property type="entry name" value="PurL_linker"/>
</dbReference>
<dbReference type="InterPro" id="IPR036921">
    <property type="entry name" value="PurM-like_N_sf"/>
</dbReference>
<organism evidence="9 10">
    <name type="scientific">Clostridium amylolyticum</name>
    <dbReference type="NCBI Taxonomy" id="1121298"/>
    <lineage>
        <taxon>Bacteria</taxon>
        <taxon>Bacillati</taxon>
        <taxon>Bacillota</taxon>
        <taxon>Clostridia</taxon>
        <taxon>Eubacteriales</taxon>
        <taxon>Clostridiaceae</taxon>
        <taxon>Clostridium</taxon>
    </lineage>
</organism>
<dbReference type="Pfam" id="PF18072">
    <property type="entry name" value="FGAR-AT_linker"/>
    <property type="match status" value="1"/>
</dbReference>
<dbReference type="SMART" id="SM01211">
    <property type="entry name" value="GATase_5"/>
    <property type="match status" value="1"/>
</dbReference>
<dbReference type="GO" id="GO:0006164">
    <property type="term" value="P:purine nucleotide biosynthetic process"/>
    <property type="evidence" value="ECO:0007669"/>
    <property type="project" value="UniProtKB-KW"/>
</dbReference>
<keyword evidence="6" id="KW-0460">Magnesium</keyword>
<dbReference type="SUPFAM" id="SSF52317">
    <property type="entry name" value="Class I glutamine amidotransferase-like"/>
    <property type="match status" value="1"/>
</dbReference>
<evidence type="ECO:0000259" key="8">
    <source>
        <dbReference type="Pfam" id="PF18072"/>
    </source>
</evidence>
<dbReference type="GO" id="GO:0046872">
    <property type="term" value="F:metal ion binding"/>
    <property type="evidence" value="ECO:0007669"/>
    <property type="project" value="UniProtKB-KW"/>
</dbReference>
<evidence type="ECO:0000256" key="3">
    <source>
        <dbReference type="ARBA" id="ARBA00022741"/>
    </source>
</evidence>
<dbReference type="SUPFAM" id="SSF55326">
    <property type="entry name" value="PurM N-terminal domain-like"/>
    <property type="match status" value="2"/>
</dbReference>
<dbReference type="Gene3D" id="3.30.1330.10">
    <property type="entry name" value="PurM-like, N-terminal domain"/>
    <property type="match status" value="2"/>
</dbReference>
<dbReference type="Gene3D" id="3.90.650.10">
    <property type="entry name" value="PurM-like C-terminal domain"/>
    <property type="match status" value="1"/>
</dbReference>
<dbReference type="OrthoDB" id="9804441at2"/>
<protein>
    <submittedName>
        <fullName evidence="9">Phosphoribosylformylglycinamidine synthase</fullName>
    </submittedName>
</protein>
<proteinExistence type="predicted"/>
<evidence type="ECO:0000256" key="1">
    <source>
        <dbReference type="ARBA" id="ARBA00022598"/>
    </source>
</evidence>
<keyword evidence="10" id="KW-1185">Reference proteome</keyword>
<name>A0A1M6INF5_9CLOT</name>
<dbReference type="FunFam" id="3.30.1330.10:FF:000013">
    <property type="entry name" value="Phosphoribosylformylglycinamidine synthase"/>
    <property type="match status" value="1"/>
</dbReference>
<evidence type="ECO:0000256" key="4">
    <source>
        <dbReference type="ARBA" id="ARBA00022755"/>
    </source>
</evidence>
<feature type="domain" description="Phosphoribosylformylglycinamidine synthase linker" evidence="8">
    <location>
        <begin position="181"/>
        <end position="228"/>
    </location>
</feature>
<dbReference type="GO" id="GO:0004642">
    <property type="term" value="F:phosphoribosylformylglycinamidine synthase activity"/>
    <property type="evidence" value="ECO:0007669"/>
    <property type="project" value="TreeGrafter"/>
</dbReference>
<evidence type="ECO:0000256" key="5">
    <source>
        <dbReference type="ARBA" id="ARBA00022840"/>
    </source>
</evidence>
<dbReference type="InterPro" id="IPR010918">
    <property type="entry name" value="PurM-like_C_dom"/>
</dbReference>
<dbReference type="CDD" id="cd02204">
    <property type="entry name" value="PurL_repeat2"/>
    <property type="match status" value="1"/>
</dbReference>
<dbReference type="PROSITE" id="PS51273">
    <property type="entry name" value="GATASE_TYPE_1"/>
    <property type="match status" value="1"/>
</dbReference>
<dbReference type="CDD" id="cd02203">
    <property type="entry name" value="PurL_repeat1"/>
    <property type="match status" value="1"/>
</dbReference>
<evidence type="ECO:0000259" key="7">
    <source>
        <dbReference type="Pfam" id="PF02769"/>
    </source>
</evidence>
<evidence type="ECO:0000256" key="2">
    <source>
        <dbReference type="ARBA" id="ARBA00022723"/>
    </source>
</evidence>
<dbReference type="EMBL" id="FQZO01000004">
    <property type="protein sequence ID" value="SHJ36005.1"/>
    <property type="molecule type" value="Genomic_DNA"/>
</dbReference>
<dbReference type="NCBIfam" id="TIGR01857">
    <property type="entry name" value="FGAM-synthase"/>
    <property type="match status" value="1"/>
</dbReference>
<dbReference type="Pfam" id="PF13507">
    <property type="entry name" value="GATase_5"/>
    <property type="match status" value="1"/>
</dbReference>
<gene>
    <name evidence="9" type="ORF">SAMN05444401_2902</name>
</gene>
<keyword evidence="4" id="KW-0658">Purine biosynthesis</keyword>
<dbReference type="InterPro" id="IPR029062">
    <property type="entry name" value="Class_I_gatase-like"/>
</dbReference>
<evidence type="ECO:0000313" key="9">
    <source>
        <dbReference type="EMBL" id="SHJ36005.1"/>
    </source>
</evidence>
<keyword evidence="5" id="KW-0067">ATP-binding</keyword>
<evidence type="ECO:0000313" key="10">
    <source>
        <dbReference type="Proteomes" id="UP000184080"/>
    </source>
</evidence>
<dbReference type="SUPFAM" id="SSF56042">
    <property type="entry name" value="PurM C-terminal domain-like"/>
    <property type="match status" value="2"/>
</dbReference>
<dbReference type="Proteomes" id="UP000184080">
    <property type="component" value="Unassembled WGS sequence"/>
</dbReference>
<evidence type="ECO:0000256" key="6">
    <source>
        <dbReference type="ARBA" id="ARBA00022842"/>
    </source>
</evidence>
<keyword evidence="1" id="KW-0436">Ligase</keyword>
<accession>A0A1M6INF5</accession>
<dbReference type="Pfam" id="PF02769">
    <property type="entry name" value="AIRS_C"/>
    <property type="match status" value="1"/>
</dbReference>
<keyword evidence="2" id="KW-0479">Metal-binding</keyword>
<dbReference type="Gene3D" id="3.40.50.880">
    <property type="match status" value="1"/>
</dbReference>
<dbReference type="InterPro" id="IPR036676">
    <property type="entry name" value="PurM-like_C_sf"/>
</dbReference>
<dbReference type="RefSeq" id="WP_073008067.1">
    <property type="nucleotide sequence ID" value="NZ_FQZO01000004.1"/>
</dbReference>
<keyword evidence="3" id="KW-0547">Nucleotide-binding</keyword>
<reference evidence="9 10" key="1">
    <citation type="submission" date="2016-11" db="EMBL/GenBank/DDBJ databases">
        <authorList>
            <person name="Jaros S."/>
            <person name="Januszkiewicz K."/>
            <person name="Wedrychowicz H."/>
        </authorList>
    </citation>
    <scope>NUCLEOTIDE SEQUENCE [LARGE SCALE GENOMIC DNA]</scope>
    <source>
        <strain evidence="9 10">DSM 21864</strain>
    </source>
</reference>
<feature type="domain" description="PurM-like C-terminal" evidence="7">
    <location>
        <begin position="440"/>
        <end position="591"/>
    </location>
</feature>
<dbReference type="InterPro" id="IPR010141">
    <property type="entry name" value="FGAM_synthase"/>
</dbReference>
<sequence length="1285" mass="143443">MSQNYKIIYVEKKRPFDVIAKSLFEDFKENLRVNNLEEVRCINRYVVEGVSQELVTQGVNNVFSESTVDKVYTEINFLKDKYYVFATEFLPGQYDERAEAAMQCLALLNEGKTLKVKCAVIIALKGNITEEEIRKIKSYYINPVEKREANLDNPILEDEYESPDAINEIQGFINMDASALESFHKDFALAMSFEDLKLCQNYFQSEHRNPTETEIKVIDTYWSDHCRHTTFQTSITNVEIEKSLLNKPAMMAYIEYKKSREFVYSNKRDMTLMDIATIAMKELKKQGLLVDLDESEEINACTIKANIRTDKGEEEYLILFKNETHNHPTEIEPYGGAATCLGGAIRDPLSGRAYVYQAMRVTGSGNPNEKIEDTLKGKLPQRKITLGAAEGYSSYGNQIGIATGQVEEVYHEGFKAKRMEIGAVIGAVPSKQVKREKPVKGDVVILLGGRTGRDGCGGATGSSKEHNLDSINKCGAEVQKGNATVERKLQRFFRKEEASKMIKRCNDFGAGGVSVAIGELSEGLDINLDLIPKKYEGLNGTELAISESQERMAVVISKEDENKFITLAKEENLEAIRVAEVTDSNRLKMWWQNTLIVDVSREFLDTNGAKSYSQVFIKSPSEKNNYFDNYKNICSDSFKDSVINTLSELNVCSKKGLIERFDSTIGASTVLMPLGGKYQFTPAEGMAAKIPVLKGDTDSVTLMSFGYNPKIAEWSPYHGALYAVVEAVTKIAVMGGDYKNIKLTLQEYFEKLGNDKTKWGKPFSALLGALYAEKQLGIAAIGGKDSMSGTFENIHVPPTLVAFTVALDKAENIISPEFKSSISSYSSSRHLTDSIKGQKVYLLRTNMDIDTKTIDFEGLKNNLDKIKELIHKGNIIAAYAIREGGAATGICKMSFGNKVGIRLNDNLTTEDLFFPYYGSILMQVSDNLDIEEELQGFDCIHFGDINLGDEDFRNLKEDANKSGKTYIQYKNEKIEIDELIGAWEKPLSNVFPTKKHSKEESTEINNSSSNSKTYMGIKLPKPRVFIPVFPGTNCEYDSIKAFENQGAEVNSLIFRNLTSSELKASIKEMAKAIKNSQILMIPGGFSAADEPEGSGKFIAAVFRNPELSEAVMELIKQKDGLILGICNGFQALIKLGLVPYGEIVDIKEHMPTLTYNSVGRHVSTMVQTKIVSKLSPWFNEMEYGEIHRIPVSHGEGRFTTSSEELQRLIKNGQVATQYVDLNGKVAMDSPFNPNGSLYAIEGITSPDGKILGKMAHSERQGKYLYKNIPSIKNQDIFKSGVNYFK</sequence>
<dbReference type="PANTHER" id="PTHR10099:SF1">
    <property type="entry name" value="PHOSPHORIBOSYLFORMYLGLYCINAMIDINE SYNTHASE"/>
    <property type="match status" value="1"/>
</dbReference>